<name>W9GEM9_9MICO</name>
<evidence type="ECO:0000313" key="4">
    <source>
        <dbReference type="EMBL" id="EWT02339.1"/>
    </source>
</evidence>
<dbReference type="PANTHER" id="PTHR10566">
    <property type="entry name" value="CHAPERONE-ACTIVITY OF BC1 COMPLEX CABC1 -RELATED"/>
    <property type="match status" value="1"/>
</dbReference>
<dbReference type="CDD" id="cd05121">
    <property type="entry name" value="ABC1_ADCK3-like"/>
    <property type="match status" value="1"/>
</dbReference>
<protein>
    <submittedName>
        <fullName evidence="4">ABC transporter</fullName>
    </submittedName>
</protein>
<evidence type="ECO:0000256" key="1">
    <source>
        <dbReference type="ARBA" id="ARBA00009670"/>
    </source>
</evidence>
<feature type="transmembrane region" description="Helical" evidence="2">
    <location>
        <begin position="516"/>
        <end position="544"/>
    </location>
</feature>
<proteinExistence type="inferred from homology"/>
<evidence type="ECO:0000259" key="3">
    <source>
        <dbReference type="PROSITE" id="PS50011"/>
    </source>
</evidence>
<comment type="caution">
    <text evidence="4">The sequence shown here is derived from an EMBL/GenBank/DDBJ whole genome shotgun (WGS) entry which is preliminary data.</text>
</comment>
<dbReference type="STRING" id="1386089.N865_06055"/>
<accession>W9GEM9</accession>
<feature type="transmembrane region" description="Helical" evidence="2">
    <location>
        <begin position="491"/>
        <end position="510"/>
    </location>
</feature>
<dbReference type="InterPro" id="IPR000719">
    <property type="entry name" value="Prot_kinase_dom"/>
</dbReference>
<gene>
    <name evidence="4" type="ORF">N865_06055</name>
</gene>
<comment type="similarity">
    <text evidence="1">Belongs to the protein kinase superfamily. ADCK protein kinase family.</text>
</comment>
<keyword evidence="2" id="KW-0472">Membrane</keyword>
<dbReference type="PROSITE" id="PS50011">
    <property type="entry name" value="PROTEIN_KINASE_DOM"/>
    <property type="match status" value="1"/>
</dbReference>
<dbReference type="PATRIC" id="fig|1386089.3.peg.1337"/>
<dbReference type="AlphaFoldDB" id="W9GEM9"/>
<keyword evidence="2" id="KW-1133">Transmembrane helix</keyword>
<feature type="domain" description="Protein kinase" evidence="3">
    <location>
        <begin position="120"/>
        <end position="484"/>
    </location>
</feature>
<dbReference type="InterPro" id="IPR004147">
    <property type="entry name" value="ABC1_dom"/>
</dbReference>
<evidence type="ECO:0000256" key="2">
    <source>
        <dbReference type="SAM" id="Phobius"/>
    </source>
</evidence>
<dbReference type="SUPFAM" id="SSF56112">
    <property type="entry name" value="Protein kinase-like (PK-like)"/>
    <property type="match status" value="1"/>
</dbReference>
<dbReference type="PANTHER" id="PTHR10566:SF113">
    <property type="entry name" value="PROTEIN ACTIVITY OF BC1 COMPLEX KINASE 7, CHLOROPLASTIC"/>
    <property type="match status" value="1"/>
</dbReference>
<sequence>MVGSMEEAHRSRYVDLVRLLVRHGRSDLLAGAGTDEFLTEDAEPVVDEEGPQRLAEDLERMGPTYVKLGQLLSTRVDLLPAPYTEALSRLQDDVEPFPVEQVREIIETELGAPLRSLFSEFDDTPLAAASLAQVHRAVTRNGHDVVVKVQRPGVRERVRDDMEVLADLAAKADRHTEVGRRYGMGTLLAHFRRALADELDYRREAANLVRFGELTKHYEHLVVPQPVGDLSTSKVLTMDRVIGRSVTDVGPLGLLDVDRRPLVEELFSAYLRMILVDGALHADPHPGNVLLTDDGRLALIDFGMVATVPRRVQDKIVKLLLALSDGDGEEAALVLAEMGHPLAGYDAARFRDDVSHLVSSAVALGGEVEVGSVLVELSRLSGDRGLRPPAEMSMVGKTLLNLDQVTRHLDPGFDPTQAIRDDIEEILRSGLSVSLSGALSSAIEAKDFAAQLPRRANRIMDALSEGELAIRVKTMDEVRFLGALQRLANRLTMGVIIASIVVGAALMMQVQTRSTILGYPAIAMVFFLLAALAGGALVASIVIGDRRAQQAARRDRQP</sequence>
<dbReference type="InterPro" id="IPR011009">
    <property type="entry name" value="Kinase-like_dom_sf"/>
</dbReference>
<organism evidence="4 5">
    <name type="scientific">Intrasporangium oryzae NRRL B-24470</name>
    <dbReference type="NCBI Taxonomy" id="1386089"/>
    <lineage>
        <taxon>Bacteria</taxon>
        <taxon>Bacillati</taxon>
        <taxon>Actinomycetota</taxon>
        <taxon>Actinomycetes</taxon>
        <taxon>Micrococcales</taxon>
        <taxon>Intrasporangiaceae</taxon>
        <taxon>Intrasporangium</taxon>
    </lineage>
</organism>
<dbReference type="InterPro" id="IPR050154">
    <property type="entry name" value="UbiB_kinase"/>
</dbReference>
<dbReference type="Proteomes" id="UP000019489">
    <property type="component" value="Unassembled WGS sequence"/>
</dbReference>
<reference evidence="4 5" key="1">
    <citation type="submission" date="2013-08" db="EMBL/GenBank/DDBJ databases">
        <title>Intrasporangium oryzae NRRL B-24470.</title>
        <authorList>
            <person name="Liu H."/>
            <person name="Wang G."/>
        </authorList>
    </citation>
    <scope>NUCLEOTIDE SEQUENCE [LARGE SCALE GENOMIC DNA]</scope>
    <source>
        <strain evidence="4 5">NRRL B-24470</strain>
    </source>
</reference>
<dbReference type="eggNOG" id="COG0661">
    <property type="taxonomic scope" value="Bacteria"/>
</dbReference>
<dbReference type="Pfam" id="PF03109">
    <property type="entry name" value="ABC1"/>
    <property type="match status" value="1"/>
</dbReference>
<dbReference type="GO" id="GO:0004672">
    <property type="term" value="F:protein kinase activity"/>
    <property type="evidence" value="ECO:0007669"/>
    <property type="project" value="InterPro"/>
</dbReference>
<dbReference type="GO" id="GO:0005524">
    <property type="term" value="F:ATP binding"/>
    <property type="evidence" value="ECO:0007669"/>
    <property type="project" value="InterPro"/>
</dbReference>
<keyword evidence="5" id="KW-1185">Reference proteome</keyword>
<dbReference type="EMBL" id="AWSA01000011">
    <property type="protein sequence ID" value="EWT02339.1"/>
    <property type="molecule type" value="Genomic_DNA"/>
</dbReference>
<keyword evidence="2" id="KW-0812">Transmembrane</keyword>
<evidence type="ECO:0000313" key="5">
    <source>
        <dbReference type="Proteomes" id="UP000019489"/>
    </source>
</evidence>